<keyword evidence="4" id="KW-1185">Reference proteome</keyword>
<accession>A0A249JZC0</accession>
<evidence type="ECO:0000313" key="4">
    <source>
        <dbReference type="Proteomes" id="UP000217153"/>
    </source>
</evidence>
<feature type="domain" description="Methyltransferase putative zinc binding" evidence="1">
    <location>
        <begin position="20"/>
        <end position="80"/>
    </location>
</feature>
<dbReference type="SUPFAM" id="SSF53335">
    <property type="entry name" value="S-adenosyl-L-methionine-dependent methyltransferases"/>
    <property type="match status" value="1"/>
</dbReference>
<dbReference type="Gene3D" id="3.40.50.150">
    <property type="entry name" value="Vaccinia Virus protein VP39"/>
    <property type="match status" value="1"/>
</dbReference>
<dbReference type="GO" id="GO:0032259">
    <property type="term" value="P:methylation"/>
    <property type="evidence" value="ECO:0007669"/>
    <property type="project" value="UniProtKB-KW"/>
</dbReference>
<dbReference type="GO" id="GO:0008168">
    <property type="term" value="F:methyltransferase activity"/>
    <property type="evidence" value="ECO:0007669"/>
    <property type="project" value="UniProtKB-KW"/>
</dbReference>
<keyword evidence="3" id="KW-0808">Transferase</keyword>
<dbReference type="RefSeq" id="WP_095681205.1">
    <property type="nucleotide sequence ID" value="NZ_CP016768.2"/>
</dbReference>
<gene>
    <name evidence="3" type="ORF">B1s21122_06240</name>
</gene>
<dbReference type="EMBL" id="CP016768">
    <property type="protein sequence ID" value="ASY09898.2"/>
    <property type="molecule type" value="Genomic_DNA"/>
</dbReference>
<evidence type="ECO:0000259" key="1">
    <source>
        <dbReference type="Pfam" id="PF08421"/>
    </source>
</evidence>
<proteinExistence type="predicted"/>
<dbReference type="PANTHER" id="PTHR43861:SF5">
    <property type="entry name" value="BLL5978 PROTEIN"/>
    <property type="match status" value="1"/>
</dbReference>
<evidence type="ECO:0000313" key="3">
    <source>
        <dbReference type="EMBL" id="ASY09898.2"/>
    </source>
</evidence>
<dbReference type="Gene3D" id="6.20.50.110">
    <property type="entry name" value="Methyltransferase, zinc-binding domain"/>
    <property type="match status" value="1"/>
</dbReference>
<protein>
    <submittedName>
        <fullName evidence="3">Putative methyltransferase</fullName>
    </submittedName>
</protein>
<dbReference type="InterPro" id="IPR013691">
    <property type="entry name" value="MeTrfase_14"/>
</dbReference>
<dbReference type="Pfam" id="PF08421">
    <property type="entry name" value="Methyltransf_13"/>
    <property type="match status" value="1"/>
</dbReference>
<evidence type="ECO:0000259" key="2">
    <source>
        <dbReference type="Pfam" id="PF08484"/>
    </source>
</evidence>
<dbReference type="InterPro" id="IPR038576">
    <property type="entry name" value="Methyltransf_Zn-bd_dom_put_sf"/>
</dbReference>
<dbReference type="InterPro" id="IPR013630">
    <property type="entry name" value="Methyltransf_Zn-bd_dom_put"/>
</dbReference>
<dbReference type="Pfam" id="PF08484">
    <property type="entry name" value="Methyltransf_14"/>
    <property type="match status" value="1"/>
</dbReference>
<dbReference type="Pfam" id="PF13489">
    <property type="entry name" value="Methyltransf_23"/>
    <property type="match status" value="1"/>
</dbReference>
<dbReference type="Proteomes" id="UP000217153">
    <property type="component" value="Chromosome"/>
</dbReference>
<keyword evidence="3" id="KW-0489">Methyltransferase</keyword>
<feature type="domain" description="C-methyltransferase" evidence="2">
    <location>
        <begin position="258"/>
        <end position="412"/>
    </location>
</feature>
<dbReference type="PANTHER" id="PTHR43861">
    <property type="entry name" value="TRANS-ACONITATE 2-METHYLTRANSFERASE-RELATED"/>
    <property type="match status" value="1"/>
</dbReference>
<dbReference type="CDD" id="cd02440">
    <property type="entry name" value="AdoMet_MTases"/>
    <property type="match status" value="1"/>
</dbReference>
<name>A0A249JZC0_9ACTN</name>
<dbReference type="AlphaFoldDB" id="A0A249JZC0"/>
<dbReference type="Gene3D" id="3.40.50.720">
    <property type="entry name" value="NAD(P)-binding Rossmann-like Domain"/>
    <property type="match status" value="1"/>
</dbReference>
<organism evidence="3 4">
    <name type="scientific">Candidatus Nanopelagicus limnae</name>
    <dbReference type="NCBI Taxonomy" id="1884634"/>
    <lineage>
        <taxon>Bacteria</taxon>
        <taxon>Bacillati</taxon>
        <taxon>Actinomycetota</taxon>
        <taxon>Actinomycetes</taxon>
        <taxon>Candidatus Nanopelagicales</taxon>
        <taxon>Candidatus Nanopelagicaceae</taxon>
        <taxon>Candidatus Nanopelagicus</taxon>
    </lineage>
</organism>
<dbReference type="KEGG" id="abam:B1s21122_06240"/>
<dbReference type="InterPro" id="IPR029063">
    <property type="entry name" value="SAM-dependent_MTases_sf"/>
</dbReference>
<sequence>MVLLMAVSDLNNDYVTIDKCRICNSSEIEEILDLGIQPLANNLREITDRSDEKKFPLILVRCKNCTSIQLSVNVNPKLMFQDYLWVTGTTETARKHCENLAQEVIKYSMDTAGVLEIGSNDGTLLREFRKLTSGQIHGVDPAKEISDSARANGINIHADFFNLDFATSFEKVFGTVDIVIARNVLSHVPDLINVMNGIDKLLSAEGIFIVEFHEASRILNEIHYDSIYHEHTFYHSIKSMTEAQSKVGLIPFDIMESPISGGSFVLISSRSARVPSQRLLDAIKREESLGVLSEDAWHNFATLATKNLEEINEFLTLNSEKKIRAFGASARSSTLMNAIGEKAKSLESIADNNPLKWGKLSPGNHLRIDSPKIAIQSDTEIVFICPFNFEGEIVKYLRDELKWHGEVFLPLPGQPRVYAI</sequence>
<reference evidence="4" key="1">
    <citation type="submission" date="2016-10" db="EMBL/GenBank/DDBJ databases">
        <title>High microdiversification within the ubiquitous acI lineage of Actinobacteria.</title>
        <authorList>
            <person name="Neuenschwander S.M."/>
            <person name="Salcher M."/>
            <person name="Ghai R."/>
            <person name="Pernthaler J."/>
        </authorList>
    </citation>
    <scope>NUCLEOTIDE SEQUENCE [LARGE SCALE GENOMIC DNA]</scope>
</reference>